<evidence type="ECO:0000256" key="5">
    <source>
        <dbReference type="SAM" id="MobiDB-lite"/>
    </source>
</evidence>
<feature type="region of interest" description="Disordered" evidence="5">
    <location>
        <begin position="1"/>
        <end position="25"/>
    </location>
</feature>
<reference evidence="8" key="1">
    <citation type="submission" date="2023-03" db="EMBL/GenBank/DDBJ databases">
        <title>Massive genome expansion in bonnet fungi (Mycena s.s.) driven by repeated elements and novel gene families across ecological guilds.</title>
        <authorList>
            <consortium name="Lawrence Berkeley National Laboratory"/>
            <person name="Harder C.B."/>
            <person name="Miyauchi S."/>
            <person name="Viragh M."/>
            <person name="Kuo A."/>
            <person name="Thoen E."/>
            <person name="Andreopoulos B."/>
            <person name="Lu D."/>
            <person name="Skrede I."/>
            <person name="Drula E."/>
            <person name="Henrissat B."/>
            <person name="Morin E."/>
            <person name="Kohler A."/>
            <person name="Barry K."/>
            <person name="LaButti K."/>
            <person name="Morin E."/>
            <person name="Salamov A."/>
            <person name="Lipzen A."/>
            <person name="Mereny Z."/>
            <person name="Hegedus B."/>
            <person name="Baldrian P."/>
            <person name="Stursova M."/>
            <person name="Weitz H."/>
            <person name="Taylor A."/>
            <person name="Grigoriev I.V."/>
            <person name="Nagy L.G."/>
            <person name="Martin F."/>
            <person name="Kauserud H."/>
        </authorList>
    </citation>
    <scope>NUCLEOTIDE SEQUENCE</scope>
    <source>
        <strain evidence="8">CBHHK173m</strain>
    </source>
</reference>
<comment type="subcellular location">
    <subcellularLocation>
        <location evidence="1">Nucleus</location>
    </subcellularLocation>
</comment>
<dbReference type="EMBL" id="JARJCN010000122">
    <property type="protein sequence ID" value="KAJ7071863.1"/>
    <property type="molecule type" value="Genomic_DNA"/>
</dbReference>
<evidence type="ECO:0000256" key="1">
    <source>
        <dbReference type="ARBA" id="ARBA00004123"/>
    </source>
</evidence>
<name>A0AAD6TNM5_9AGAR</name>
<protein>
    <submittedName>
        <fullName evidence="8">Fungal-specific transcription factor domain-containing protein</fullName>
    </submittedName>
</protein>
<dbReference type="AlphaFoldDB" id="A0AAD6TNM5"/>
<keyword evidence="3" id="KW-0238">DNA-binding</keyword>
<feature type="compositionally biased region" description="Basic and acidic residues" evidence="5">
    <location>
        <begin position="616"/>
        <end position="627"/>
    </location>
</feature>
<dbReference type="Gene3D" id="4.10.240.10">
    <property type="entry name" value="Zn(2)-C6 fungal-type DNA-binding domain"/>
    <property type="match status" value="1"/>
</dbReference>
<evidence type="ECO:0000256" key="3">
    <source>
        <dbReference type="ARBA" id="ARBA00023125"/>
    </source>
</evidence>
<dbReference type="GO" id="GO:0006351">
    <property type="term" value="P:DNA-templated transcription"/>
    <property type="evidence" value="ECO:0007669"/>
    <property type="project" value="InterPro"/>
</dbReference>
<sequence length="727" mass="82408">MSSDEDSLTLTTDPSCPAASRKPKLRRSCDFCRQRKSDGYKMPDHCFNCLAAGRPCTYLQPRKKRGPKHEEIEDLRRKNASLEAKLRSLSICSLCGGQPMKSTLDRESLFTKASGNCRRSSESANNTCDANHSEDDFPQLSERFHALAIKTTENKYFGTASSFSLVTNAIAETEKYSGRRPVRNSRPPLFWETLPWEKEVYDQRPRYVYPPSDLMAALIALYFEHTHPIMPVLHRPAFEQSVAEGLHLKDPQFGALLLAVLGVSSRYSSDLRVLVSADASLSSGWKFVKQFYCLMTSFSFGTSTPHAAWLYLGLGIRSLQKRGVTHRKHKERRVNSVDELWNRSFWCLFYLDRLVSLFLGRPTGIHTEDYDVDLPLEVDDEYWKQGFTQPPGNPSVLSYFTCNMRLCEILGDALRLLYASEKLKTLKGWSGPEWEQHAVAELDSALNNWFDAVPDHLRWNPERTPDVFFAQSVVLYTNYYYIQIAVHNKQYSRKATSLASSSHSICTSAARSALDIAVVWLKKVRRLPPEPFTMNSVFVSYENKDLVRIDVGTEFLRLTESRWQPGGRLRELLQELKSVDAPLLAKWAARNQVQSGPTYRQTPSDFIESTNASDNPPRRSFEASEHPWEIPSNPLLPVTDASTTAIYLQQLLADTAEFDTTNLSGTNDLANSWGHPALGGMLDDELAALWMAAPSGFGEVHEWEAYLETEMMDWPDDPAASLTFPRE</sequence>
<accession>A0AAD6TNM5</accession>
<keyword evidence="9" id="KW-1185">Reference proteome</keyword>
<gene>
    <name evidence="8" type="ORF">B0H15DRAFT_85546</name>
</gene>
<dbReference type="GO" id="GO:0000981">
    <property type="term" value="F:DNA-binding transcription factor activity, RNA polymerase II-specific"/>
    <property type="evidence" value="ECO:0007669"/>
    <property type="project" value="InterPro"/>
</dbReference>
<dbReference type="GO" id="GO:0003677">
    <property type="term" value="F:DNA binding"/>
    <property type="evidence" value="ECO:0007669"/>
    <property type="project" value="UniProtKB-KW"/>
</dbReference>
<organism evidence="8 9">
    <name type="scientific">Mycena belliarum</name>
    <dbReference type="NCBI Taxonomy" id="1033014"/>
    <lineage>
        <taxon>Eukaryota</taxon>
        <taxon>Fungi</taxon>
        <taxon>Dikarya</taxon>
        <taxon>Basidiomycota</taxon>
        <taxon>Agaricomycotina</taxon>
        <taxon>Agaricomycetes</taxon>
        <taxon>Agaricomycetidae</taxon>
        <taxon>Agaricales</taxon>
        <taxon>Marasmiineae</taxon>
        <taxon>Mycenaceae</taxon>
        <taxon>Mycena</taxon>
    </lineage>
</organism>
<feature type="domain" description="Xylanolytic transcriptional activator regulatory" evidence="7">
    <location>
        <begin position="308"/>
        <end position="381"/>
    </location>
</feature>
<dbReference type="InterPro" id="IPR001138">
    <property type="entry name" value="Zn2Cys6_DnaBD"/>
</dbReference>
<dbReference type="InterPro" id="IPR050987">
    <property type="entry name" value="AtrR-like"/>
</dbReference>
<dbReference type="Proteomes" id="UP001222325">
    <property type="component" value="Unassembled WGS sequence"/>
</dbReference>
<dbReference type="SUPFAM" id="SSF57701">
    <property type="entry name" value="Zn2/Cys6 DNA-binding domain"/>
    <property type="match status" value="1"/>
</dbReference>
<feature type="compositionally biased region" description="Polar residues" evidence="5">
    <location>
        <begin position="594"/>
        <end position="614"/>
    </location>
</feature>
<evidence type="ECO:0000313" key="8">
    <source>
        <dbReference type="EMBL" id="KAJ7071863.1"/>
    </source>
</evidence>
<dbReference type="PANTHER" id="PTHR46910">
    <property type="entry name" value="TRANSCRIPTION FACTOR PDR1"/>
    <property type="match status" value="1"/>
</dbReference>
<dbReference type="SMART" id="SM00066">
    <property type="entry name" value="GAL4"/>
    <property type="match status" value="1"/>
</dbReference>
<feature type="region of interest" description="Disordered" evidence="5">
    <location>
        <begin position="594"/>
        <end position="627"/>
    </location>
</feature>
<evidence type="ECO:0000259" key="7">
    <source>
        <dbReference type="SMART" id="SM00906"/>
    </source>
</evidence>
<evidence type="ECO:0000313" key="9">
    <source>
        <dbReference type="Proteomes" id="UP001222325"/>
    </source>
</evidence>
<evidence type="ECO:0000256" key="2">
    <source>
        <dbReference type="ARBA" id="ARBA00022723"/>
    </source>
</evidence>
<keyword evidence="2" id="KW-0479">Metal-binding</keyword>
<comment type="caution">
    <text evidence="8">The sequence shown here is derived from an EMBL/GenBank/DDBJ whole genome shotgun (WGS) entry which is preliminary data.</text>
</comment>
<evidence type="ECO:0000259" key="6">
    <source>
        <dbReference type="SMART" id="SM00066"/>
    </source>
</evidence>
<keyword evidence="4" id="KW-0539">Nucleus</keyword>
<dbReference type="InterPro" id="IPR036864">
    <property type="entry name" value="Zn2-C6_fun-type_DNA-bd_sf"/>
</dbReference>
<dbReference type="SMART" id="SM00906">
    <property type="entry name" value="Fungal_trans"/>
    <property type="match status" value="1"/>
</dbReference>
<dbReference type="CDD" id="cd00067">
    <property type="entry name" value="GAL4"/>
    <property type="match status" value="1"/>
</dbReference>
<evidence type="ECO:0000256" key="4">
    <source>
        <dbReference type="ARBA" id="ARBA00023242"/>
    </source>
</evidence>
<dbReference type="InterPro" id="IPR007219">
    <property type="entry name" value="XnlR_reg_dom"/>
</dbReference>
<dbReference type="Pfam" id="PF04082">
    <property type="entry name" value="Fungal_trans"/>
    <property type="match status" value="1"/>
</dbReference>
<dbReference type="PANTHER" id="PTHR46910:SF3">
    <property type="entry name" value="HALOTOLERANCE PROTEIN 9-RELATED"/>
    <property type="match status" value="1"/>
</dbReference>
<dbReference type="GO" id="GO:0008270">
    <property type="term" value="F:zinc ion binding"/>
    <property type="evidence" value="ECO:0007669"/>
    <property type="project" value="InterPro"/>
</dbReference>
<proteinExistence type="predicted"/>
<dbReference type="GO" id="GO:0005634">
    <property type="term" value="C:nucleus"/>
    <property type="evidence" value="ECO:0007669"/>
    <property type="project" value="UniProtKB-SubCell"/>
</dbReference>
<dbReference type="CDD" id="cd12148">
    <property type="entry name" value="fungal_TF_MHR"/>
    <property type="match status" value="1"/>
</dbReference>
<feature type="domain" description="Zn(2)-C6 fungal-type" evidence="6">
    <location>
        <begin position="23"/>
        <end position="67"/>
    </location>
</feature>